<dbReference type="SUPFAM" id="SSF49879">
    <property type="entry name" value="SMAD/FHA domain"/>
    <property type="match status" value="1"/>
</dbReference>
<reference evidence="3" key="1">
    <citation type="submission" date="2022-11" db="UniProtKB">
        <authorList>
            <consortium name="WormBaseParasite"/>
        </authorList>
    </citation>
    <scope>IDENTIFICATION</scope>
</reference>
<dbReference type="GO" id="GO:0045944">
    <property type="term" value="P:positive regulation of transcription by RNA polymerase II"/>
    <property type="evidence" value="ECO:0007669"/>
    <property type="project" value="TreeGrafter"/>
</dbReference>
<dbReference type="InterPro" id="IPR025999">
    <property type="entry name" value="MCRS_N"/>
</dbReference>
<dbReference type="PANTHER" id="PTHR13233">
    <property type="entry name" value="MICROSPHERULE PROTEIN 1"/>
    <property type="match status" value="1"/>
</dbReference>
<dbReference type="AlphaFoldDB" id="A0A914P0U2"/>
<sequence length="365" mass="42672">MLSKKTQEKKRCSNAQMTSTVKLVKSFYEQSINEPIQSEIPVDNQIIWPDESIFPKQNRELFKLWTTEDDFLLIASYSHVNDYNIIFTQCTFSHLFSVVEIRKRIERFLCDPVWRDLMLQRINKLDSVTRNKLDSKIPFGPHELAILECIPSTSDPDMHFFLDCLCKVDVFGTRRTAADLQKKWEILRNHRMLEDQMEDEKPDVSNAQKDKDFVAKYHENFADYKLEFLPEDFELSQPDGMQNEDECQHIASLRYGDFVFTIEMPMTIIGRRNASFEPDIDLNLFGESERIAAKQVALEYDETRQFILRNIGSFPVLINGSMLVTEGNEIILPSKCLIKFDRISLIFRVSGSSFSKFIIDWNVIK</sequence>
<evidence type="ECO:0000313" key="2">
    <source>
        <dbReference type="Proteomes" id="UP000887578"/>
    </source>
</evidence>
<organism evidence="2 3">
    <name type="scientific">Panagrolaimus davidi</name>
    <dbReference type="NCBI Taxonomy" id="227884"/>
    <lineage>
        <taxon>Eukaryota</taxon>
        <taxon>Metazoa</taxon>
        <taxon>Ecdysozoa</taxon>
        <taxon>Nematoda</taxon>
        <taxon>Chromadorea</taxon>
        <taxon>Rhabditida</taxon>
        <taxon>Tylenchina</taxon>
        <taxon>Panagrolaimomorpha</taxon>
        <taxon>Panagrolaimoidea</taxon>
        <taxon>Panagrolaimidae</taxon>
        <taxon>Panagrolaimus</taxon>
    </lineage>
</organism>
<evidence type="ECO:0000259" key="1">
    <source>
        <dbReference type="PROSITE" id="PS50006"/>
    </source>
</evidence>
<name>A0A914P0U2_9BILA</name>
<dbReference type="PANTHER" id="PTHR13233:SF0">
    <property type="entry name" value="MICROSPHERULE PROTEIN 1"/>
    <property type="match status" value="1"/>
</dbReference>
<dbReference type="InterPro" id="IPR000253">
    <property type="entry name" value="FHA_dom"/>
</dbReference>
<dbReference type="Pfam" id="PF13325">
    <property type="entry name" value="MCRS_N"/>
    <property type="match status" value="1"/>
</dbReference>
<dbReference type="GO" id="GO:0031011">
    <property type="term" value="C:Ino80 complex"/>
    <property type="evidence" value="ECO:0007669"/>
    <property type="project" value="InterPro"/>
</dbReference>
<dbReference type="PROSITE" id="PS50006">
    <property type="entry name" value="FHA_DOMAIN"/>
    <property type="match status" value="1"/>
</dbReference>
<dbReference type="InterPro" id="IPR008984">
    <property type="entry name" value="SMAD_FHA_dom_sf"/>
</dbReference>
<evidence type="ECO:0000313" key="3">
    <source>
        <dbReference type="WBParaSite" id="PDA_v2.g10802.t1"/>
    </source>
</evidence>
<accession>A0A914P0U2</accession>
<protein>
    <submittedName>
        <fullName evidence="3">FHA domain-containing protein</fullName>
    </submittedName>
</protein>
<dbReference type="WBParaSite" id="PDA_v2.g10802.t1">
    <property type="protein sequence ID" value="PDA_v2.g10802.t1"/>
    <property type="gene ID" value="PDA_v2.g10802"/>
</dbReference>
<keyword evidence="2" id="KW-1185">Reference proteome</keyword>
<dbReference type="GO" id="GO:0071339">
    <property type="term" value="C:MLL1 complex"/>
    <property type="evidence" value="ECO:0007669"/>
    <property type="project" value="InterPro"/>
</dbReference>
<proteinExistence type="predicted"/>
<dbReference type="GO" id="GO:0044545">
    <property type="term" value="C:NSL complex"/>
    <property type="evidence" value="ECO:0007669"/>
    <property type="project" value="TreeGrafter"/>
</dbReference>
<dbReference type="GO" id="GO:0002151">
    <property type="term" value="F:G-quadruplex RNA binding"/>
    <property type="evidence" value="ECO:0007669"/>
    <property type="project" value="InterPro"/>
</dbReference>
<dbReference type="Proteomes" id="UP000887578">
    <property type="component" value="Unplaced"/>
</dbReference>
<dbReference type="InterPro" id="IPR037912">
    <property type="entry name" value="MCRS1"/>
</dbReference>
<feature type="domain" description="FHA" evidence="1">
    <location>
        <begin position="267"/>
        <end position="323"/>
    </location>
</feature>